<reference evidence="1 2" key="1">
    <citation type="submission" date="2024-02" db="EMBL/GenBank/DDBJ databases">
        <authorList>
            <person name="Chen Y."/>
            <person name="Shah S."/>
            <person name="Dougan E. K."/>
            <person name="Thang M."/>
            <person name="Chan C."/>
        </authorList>
    </citation>
    <scope>NUCLEOTIDE SEQUENCE [LARGE SCALE GENOMIC DNA]</scope>
</reference>
<sequence length="198" mass="21959">MHQEILHGNDPRYDELREFFKQFEGEVRSERGVSEAEKQIQRIEYEWPGHLCVAMQCQFRRNTAVVAGDSALIVSSIGDWVNSEGHQESIGAGRHYETMVFYAEKNKHGTYAVGNWREIMADGFESSGDNALDYPQANEMHEAAVSDRTGDVSINKRVAVAGRCGANEAAMDDVTVKAEIVPMNFDQPAAPPQPLGGI</sequence>
<organism evidence="1 2">
    <name type="scientific">Durusdinium trenchii</name>
    <dbReference type="NCBI Taxonomy" id="1381693"/>
    <lineage>
        <taxon>Eukaryota</taxon>
        <taxon>Sar</taxon>
        <taxon>Alveolata</taxon>
        <taxon>Dinophyceae</taxon>
        <taxon>Suessiales</taxon>
        <taxon>Symbiodiniaceae</taxon>
        <taxon>Durusdinium</taxon>
    </lineage>
</organism>
<gene>
    <name evidence="1" type="ORF">SCF082_LOCUS21362</name>
</gene>
<name>A0ABP0L8W6_9DINO</name>
<accession>A0ABP0L8W6</accession>
<protein>
    <submittedName>
        <fullName evidence="1">Uncharacterized protein</fullName>
    </submittedName>
</protein>
<comment type="caution">
    <text evidence="1">The sequence shown here is derived from an EMBL/GenBank/DDBJ whole genome shotgun (WGS) entry which is preliminary data.</text>
</comment>
<dbReference type="Proteomes" id="UP001642464">
    <property type="component" value="Unassembled WGS sequence"/>
</dbReference>
<evidence type="ECO:0000313" key="1">
    <source>
        <dbReference type="EMBL" id="CAK9035591.1"/>
    </source>
</evidence>
<proteinExistence type="predicted"/>
<evidence type="ECO:0000313" key="2">
    <source>
        <dbReference type="Proteomes" id="UP001642464"/>
    </source>
</evidence>
<keyword evidence="2" id="KW-1185">Reference proteome</keyword>
<dbReference type="EMBL" id="CAXAMM010015126">
    <property type="protein sequence ID" value="CAK9035591.1"/>
    <property type="molecule type" value="Genomic_DNA"/>
</dbReference>